<sequence>MSDFIANLQAWFEVVRYPAGAAVSLAGALLCMVGTIGVMRFPDFYTRLHAASITDTSGATLVLIGMALMAPGWLIVAKLLTIFLFMFFTSPTASHAVANAAHTAGLQPLIGPINGRRNREEDSQ</sequence>
<dbReference type="PANTHER" id="PTHR34703">
    <property type="entry name" value="ANTIPORTER SUBUNIT MNHG2-RELATED"/>
    <property type="match status" value="1"/>
</dbReference>
<dbReference type="eggNOG" id="COG1320">
    <property type="taxonomic scope" value="Bacteria"/>
</dbReference>
<dbReference type="OrthoDB" id="4427992at2"/>
<dbReference type="AlphaFoldDB" id="A0A059FTE7"/>
<evidence type="ECO:0000313" key="2">
    <source>
        <dbReference type="EMBL" id="KCZ93728.1"/>
    </source>
</evidence>
<dbReference type="NCBIfam" id="TIGR01300">
    <property type="entry name" value="CPA3_mnhG_phaG"/>
    <property type="match status" value="1"/>
</dbReference>
<dbReference type="PANTHER" id="PTHR34703:SF1">
    <property type="entry name" value="ANTIPORTER SUBUNIT MNHG2-RELATED"/>
    <property type="match status" value="1"/>
</dbReference>
<proteinExistence type="predicted"/>
<gene>
    <name evidence="2" type="ORF">HJO_00090</name>
</gene>
<keyword evidence="1" id="KW-1133">Transmembrane helix</keyword>
<dbReference type="Pfam" id="PF03334">
    <property type="entry name" value="PhaG_MnhG_YufB"/>
    <property type="match status" value="1"/>
</dbReference>
<reference evidence="2 3" key="1">
    <citation type="journal article" date="2014" name="Antonie Van Leeuwenhoek">
        <title>Hyphomonas beringensis sp. nov. and Hyphomonas chukchiensis sp. nov., isolated from surface seawater of the Bering Sea and Chukchi Sea.</title>
        <authorList>
            <person name="Li C."/>
            <person name="Lai Q."/>
            <person name="Li G."/>
            <person name="Dong C."/>
            <person name="Wang J."/>
            <person name="Liao Y."/>
            <person name="Shao Z."/>
        </authorList>
    </citation>
    <scope>NUCLEOTIDE SEQUENCE [LARGE SCALE GENOMIC DNA]</scope>
    <source>
        <strain evidence="2 3">MHS-2</strain>
    </source>
</reference>
<dbReference type="RefSeq" id="WP_035612333.1">
    <property type="nucleotide sequence ID" value="NZ_ARYK01000001.1"/>
</dbReference>
<comment type="caution">
    <text evidence="2">The sequence shown here is derived from an EMBL/GenBank/DDBJ whole genome shotgun (WGS) entry which is preliminary data.</text>
</comment>
<dbReference type="GO" id="GO:0015385">
    <property type="term" value="F:sodium:proton antiporter activity"/>
    <property type="evidence" value="ECO:0007669"/>
    <property type="project" value="TreeGrafter"/>
</dbReference>
<keyword evidence="1" id="KW-0812">Transmembrane</keyword>
<dbReference type="PATRIC" id="fig|1280950.3.peg.18"/>
<keyword evidence="3" id="KW-1185">Reference proteome</keyword>
<dbReference type="Proteomes" id="UP000025171">
    <property type="component" value="Unassembled WGS sequence"/>
</dbReference>
<keyword evidence="1" id="KW-0472">Membrane</keyword>
<evidence type="ECO:0000313" key="3">
    <source>
        <dbReference type="Proteomes" id="UP000025171"/>
    </source>
</evidence>
<feature type="transmembrane region" description="Helical" evidence="1">
    <location>
        <begin position="61"/>
        <end position="88"/>
    </location>
</feature>
<organism evidence="2 3">
    <name type="scientific">Hyphomonas johnsonii MHS-2</name>
    <dbReference type="NCBI Taxonomy" id="1280950"/>
    <lineage>
        <taxon>Bacteria</taxon>
        <taxon>Pseudomonadati</taxon>
        <taxon>Pseudomonadota</taxon>
        <taxon>Alphaproteobacteria</taxon>
        <taxon>Hyphomonadales</taxon>
        <taxon>Hyphomonadaceae</taxon>
        <taxon>Hyphomonas</taxon>
    </lineage>
</organism>
<dbReference type="EMBL" id="ARYK01000001">
    <property type="protein sequence ID" value="KCZ93728.1"/>
    <property type="molecule type" value="Genomic_DNA"/>
</dbReference>
<protein>
    <submittedName>
        <fullName evidence="2">MnhG/PhaG family monovalent cation/proton antiporter</fullName>
    </submittedName>
</protein>
<name>A0A059FTE7_9PROT</name>
<dbReference type="STRING" id="1280950.HJO_00090"/>
<accession>A0A059FTE7</accession>
<evidence type="ECO:0000256" key="1">
    <source>
        <dbReference type="SAM" id="Phobius"/>
    </source>
</evidence>
<dbReference type="InterPro" id="IPR005133">
    <property type="entry name" value="PhaG_MnhG_YufB"/>
</dbReference>
<feature type="transmembrane region" description="Helical" evidence="1">
    <location>
        <begin position="20"/>
        <end position="41"/>
    </location>
</feature>